<evidence type="ECO:0000313" key="2">
    <source>
        <dbReference type="EMBL" id="KXH82976.1"/>
    </source>
</evidence>
<protein>
    <submittedName>
        <fullName evidence="2">Uncharacterized protein</fullName>
    </submittedName>
</protein>
<evidence type="ECO:0000256" key="1">
    <source>
        <dbReference type="SAM" id="MobiDB-lite"/>
    </source>
</evidence>
<accession>A0A135WDJ5</accession>
<gene>
    <name evidence="2" type="ORF">AU378_11100</name>
</gene>
<dbReference type="RefSeq" id="WP_062651088.1">
    <property type="nucleotide sequence ID" value="NZ_LPUR01000011.1"/>
</dbReference>
<feature type="compositionally biased region" description="Low complexity" evidence="1">
    <location>
        <begin position="7"/>
        <end position="18"/>
    </location>
</feature>
<evidence type="ECO:0000313" key="3">
    <source>
        <dbReference type="Proteomes" id="UP000070513"/>
    </source>
</evidence>
<dbReference type="AlphaFoldDB" id="A0A135WDJ5"/>
<comment type="caution">
    <text evidence="2">The sequence shown here is derived from an EMBL/GenBank/DDBJ whole genome shotgun (WGS) entry which is preliminary data.</text>
</comment>
<sequence>MENTRMQSDSNSSGQDNSVRAEIVSTNEFKKALANTQEGQKKKINTLKNIAFMAGGVGVAHLAMGFMPSRPEEFNEEAPVVVPDEPQIAQDVNNNMSFEEAWSSAREEVGAGGYFVWKNETFSTYTKEEWTAMDEESQNSFNESVETMHEDTAGFEPLETPVVVYDEAPVSDIVTDDMSFDDAFALARQDLGPGGVFTWQGNTYNTYYKDEWNKMDDDEQNQFMSSTSHIQVDETQNYETLSTSQVKYSPEAEAIDNDGAEEFLGKETVALQDGTQVNVGYFMSNGETITKMDVNMDDSYDYIVDPAANQLIGLNGNQDIDLNTVSGDANASGEDSTNKNAVMSEEIKIDGHNALVTTYSDGSEVAQIDMDGDGKFDTQVMVEKDGMMSVYDSQGNLLKQEQLPPADDTAPDLMASQQQDIATEDEQELYAGGDVDEDFVDDQLADNYGNDFDDNADVSGWMNDELA</sequence>
<proteinExistence type="predicted"/>
<reference evidence="3" key="1">
    <citation type="submission" date="2015-12" db="EMBL/GenBank/DDBJ databases">
        <title>Genome sequence of a biocontrol rhizobacterium Chryseobacterium kwangjuense strain KJ1R5 isolated from pepper (Capsicum annuum L.).</title>
        <authorList>
            <person name="Jeong J.-J."/>
            <person name="Park H."/>
            <person name="Mannaa M."/>
            <person name="Sang M.K."/>
            <person name="Choi I.-G."/>
            <person name="Kim K.D."/>
        </authorList>
    </citation>
    <scope>NUCLEOTIDE SEQUENCE [LARGE SCALE GENOMIC DNA]</scope>
    <source>
        <strain evidence="3">KJ1R5</strain>
    </source>
</reference>
<dbReference type="OrthoDB" id="919615at2"/>
<dbReference type="Proteomes" id="UP000070513">
    <property type="component" value="Unassembled WGS sequence"/>
</dbReference>
<reference evidence="2 3" key="2">
    <citation type="journal article" date="2016" name="Genome Announc.">
        <title>Draft Genome Sequence of a Biocontrol Rhizobacterium, Chryseobacterium kwangjuense Strain KJ1R5, Isolated from Pepper (Capsicum annuum).</title>
        <authorList>
            <person name="Jeong J.J."/>
            <person name="Park H."/>
            <person name="Park B.H."/>
            <person name="Mannaa M."/>
            <person name="Sang M.K."/>
            <person name="Choi I.G."/>
            <person name="Kim K.D."/>
        </authorList>
    </citation>
    <scope>NUCLEOTIDE SEQUENCE [LARGE SCALE GENOMIC DNA]</scope>
    <source>
        <strain evidence="2 3">KJ1R5</strain>
    </source>
</reference>
<organism evidence="2 3">
    <name type="scientific">Chryseobacterium kwangjuense</name>
    <dbReference type="NCBI Taxonomy" id="267125"/>
    <lineage>
        <taxon>Bacteria</taxon>
        <taxon>Pseudomonadati</taxon>
        <taxon>Bacteroidota</taxon>
        <taxon>Flavobacteriia</taxon>
        <taxon>Flavobacteriales</taxon>
        <taxon>Weeksellaceae</taxon>
        <taxon>Chryseobacterium group</taxon>
        <taxon>Chryseobacterium</taxon>
    </lineage>
</organism>
<feature type="region of interest" description="Disordered" evidence="1">
    <location>
        <begin position="444"/>
        <end position="467"/>
    </location>
</feature>
<feature type="region of interest" description="Disordered" evidence="1">
    <location>
        <begin position="1"/>
        <end position="21"/>
    </location>
</feature>
<dbReference type="EMBL" id="LPUR01000011">
    <property type="protein sequence ID" value="KXH82976.1"/>
    <property type="molecule type" value="Genomic_DNA"/>
</dbReference>
<name>A0A135WDJ5_9FLAO</name>